<evidence type="ECO:0000256" key="13">
    <source>
        <dbReference type="SAM" id="Phobius"/>
    </source>
</evidence>
<keyword evidence="5" id="KW-0547">Nucleotide-binding</keyword>
<reference evidence="16" key="2">
    <citation type="journal article" date="2021" name="Microbiome">
        <title>Successional dynamics and alternative stable states in a saline activated sludge microbial community over 9 years.</title>
        <authorList>
            <person name="Wang Y."/>
            <person name="Ye J."/>
            <person name="Ju F."/>
            <person name="Liu L."/>
            <person name="Boyd J.A."/>
            <person name="Deng Y."/>
            <person name="Parks D.H."/>
            <person name="Jiang X."/>
            <person name="Yin X."/>
            <person name="Woodcroft B.J."/>
            <person name="Tyson G.W."/>
            <person name="Hugenholtz P."/>
            <person name="Polz M.F."/>
            <person name="Zhang T."/>
        </authorList>
    </citation>
    <scope>NUCLEOTIDE SEQUENCE</scope>
    <source>
        <strain evidence="16">HKST-UBA01</strain>
    </source>
</reference>
<dbReference type="InterPro" id="IPR001789">
    <property type="entry name" value="Sig_transdc_resp-reg_receiver"/>
</dbReference>
<dbReference type="CDD" id="cd17546">
    <property type="entry name" value="REC_hyHK_CKI1_RcsC-like"/>
    <property type="match status" value="1"/>
</dbReference>
<evidence type="ECO:0000313" key="16">
    <source>
        <dbReference type="EMBL" id="MCA9727322.1"/>
    </source>
</evidence>
<evidence type="ECO:0000259" key="15">
    <source>
        <dbReference type="PROSITE" id="PS50110"/>
    </source>
</evidence>
<dbReference type="SUPFAM" id="SSF55874">
    <property type="entry name" value="ATPase domain of HSP90 chaperone/DNA topoisomerase II/histidine kinase"/>
    <property type="match status" value="1"/>
</dbReference>
<dbReference type="GO" id="GO:0005524">
    <property type="term" value="F:ATP binding"/>
    <property type="evidence" value="ECO:0007669"/>
    <property type="project" value="UniProtKB-KW"/>
</dbReference>
<dbReference type="AlphaFoldDB" id="A0A956LYG8"/>
<evidence type="ECO:0000256" key="9">
    <source>
        <dbReference type="ARBA" id="ARBA00064003"/>
    </source>
</evidence>
<organism evidence="16 17">
    <name type="scientific">Eiseniibacteriota bacterium</name>
    <dbReference type="NCBI Taxonomy" id="2212470"/>
    <lineage>
        <taxon>Bacteria</taxon>
        <taxon>Candidatus Eiseniibacteriota</taxon>
    </lineage>
</organism>
<evidence type="ECO:0000256" key="4">
    <source>
        <dbReference type="ARBA" id="ARBA00022679"/>
    </source>
</evidence>
<dbReference type="Gene3D" id="3.40.50.2300">
    <property type="match status" value="1"/>
</dbReference>
<dbReference type="SMART" id="SM00388">
    <property type="entry name" value="HisKA"/>
    <property type="match status" value="1"/>
</dbReference>
<feature type="modified residue" description="4-aspartylphosphate" evidence="11">
    <location>
        <position position="608"/>
    </location>
</feature>
<dbReference type="FunFam" id="1.10.287.130:FF:000002">
    <property type="entry name" value="Two-component osmosensing histidine kinase"/>
    <property type="match status" value="1"/>
</dbReference>
<sequence>MGGPADPATPSRPSQIGCPSFGVVACGCPLAPPPIAPAAPPQSRTGARLSVVLGLVLITAAFVLVQRPTLAGMLSSRSEAAPLPAAWTWIAFAWGLVMLAGPLAWPRRTPTSAVSGPVSAPPDAAPTVAAPSPGADPVLACPADDQLRQAKETAEAASRAKSEFLATMSHEIRTPMNGVIGFTHLLLDTPLTEEQQEYAQLIQRSGKSMLSLIDDLLDFSKIESGHLDLAHAPFDLSLAIEEVADLQAHLLESRGVTLFVRYGADVPREVEGDADRTRQVLSNLIHNALKFTEKGFVRVEASRLPADADTPDDRVRVAVTDSGPGIPASHRSAVFEMFHQVDGSTRRRFGGTGLGLAICKKLVERMGGEIGCESEPTRGATFWFTLPCRASGSEAQPEAPTLEGVPALVVHPNETERTLLCEQLALWGLRCQATASAHDALRLLRGPEAPVPPVRLVVVEQRAAEIGGQPLPALLGEVPALAELAVVLVGDKARGTMLPGTAVPSRTVRAVSRPLARPSQLRDALVSVLEARPLLPTWAGLPAPEETDLVPDPEAPRLRVLLAEDNTTNAKLALRILEREGCRVDVVTNGREAVDLATRLPYDMIFMDCHMPEMDGLDATAAIRRWESTRPDSSASAGGSFRSRVPIIAVTASAMASDREACRVAGMDDFISKPLRKGDLHFALANWCAAAKAA</sequence>
<proteinExistence type="predicted"/>
<evidence type="ECO:0000256" key="2">
    <source>
        <dbReference type="ARBA" id="ARBA00012438"/>
    </source>
</evidence>
<dbReference type="Pfam" id="PF00072">
    <property type="entry name" value="Response_reg"/>
    <property type="match status" value="1"/>
</dbReference>
<evidence type="ECO:0000256" key="6">
    <source>
        <dbReference type="ARBA" id="ARBA00022777"/>
    </source>
</evidence>
<dbReference type="PRINTS" id="PR00344">
    <property type="entry name" value="BCTRLSENSOR"/>
</dbReference>
<dbReference type="InterPro" id="IPR005467">
    <property type="entry name" value="His_kinase_dom"/>
</dbReference>
<keyword evidence="7" id="KW-0067">ATP-binding</keyword>
<reference evidence="16" key="1">
    <citation type="submission" date="2020-04" db="EMBL/GenBank/DDBJ databases">
        <authorList>
            <person name="Zhang T."/>
        </authorList>
    </citation>
    <scope>NUCLEOTIDE SEQUENCE</scope>
    <source>
        <strain evidence="16">HKST-UBA01</strain>
    </source>
</reference>
<keyword evidence="6" id="KW-0418">Kinase</keyword>
<dbReference type="EMBL" id="JAGQHR010000145">
    <property type="protein sequence ID" value="MCA9727322.1"/>
    <property type="molecule type" value="Genomic_DNA"/>
</dbReference>
<evidence type="ECO:0000256" key="5">
    <source>
        <dbReference type="ARBA" id="ARBA00022741"/>
    </source>
</evidence>
<evidence type="ECO:0000256" key="12">
    <source>
        <dbReference type="SAM" id="MobiDB-lite"/>
    </source>
</evidence>
<dbReference type="InterPro" id="IPR036097">
    <property type="entry name" value="HisK_dim/P_sf"/>
</dbReference>
<evidence type="ECO:0000256" key="10">
    <source>
        <dbReference type="ARBA" id="ARBA00068150"/>
    </source>
</evidence>
<feature type="domain" description="Histidine kinase" evidence="14">
    <location>
        <begin position="167"/>
        <end position="390"/>
    </location>
</feature>
<dbReference type="InterPro" id="IPR003661">
    <property type="entry name" value="HisK_dim/P_dom"/>
</dbReference>
<dbReference type="SUPFAM" id="SSF52172">
    <property type="entry name" value="CheY-like"/>
    <property type="match status" value="1"/>
</dbReference>
<dbReference type="SMART" id="SM00448">
    <property type="entry name" value="REC"/>
    <property type="match status" value="1"/>
</dbReference>
<evidence type="ECO:0000259" key="14">
    <source>
        <dbReference type="PROSITE" id="PS50109"/>
    </source>
</evidence>
<keyword evidence="3 11" id="KW-0597">Phosphoprotein</keyword>
<feature type="transmembrane region" description="Helical" evidence="13">
    <location>
        <begin position="86"/>
        <end position="105"/>
    </location>
</feature>
<comment type="subunit">
    <text evidence="9">At low DSF concentrations, interacts with RpfF.</text>
</comment>
<keyword evidence="13" id="KW-0812">Transmembrane</keyword>
<dbReference type="SMART" id="SM00387">
    <property type="entry name" value="HATPase_c"/>
    <property type="match status" value="1"/>
</dbReference>
<evidence type="ECO:0000256" key="8">
    <source>
        <dbReference type="ARBA" id="ARBA00023012"/>
    </source>
</evidence>
<evidence type="ECO:0000256" key="7">
    <source>
        <dbReference type="ARBA" id="ARBA00022840"/>
    </source>
</evidence>
<dbReference type="InterPro" id="IPR004358">
    <property type="entry name" value="Sig_transdc_His_kin-like_C"/>
</dbReference>
<keyword evidence="8" id="KW-0902">Two-component regulatory system</keyword>
<dbReference type="PROSITE" id="PS50109">
    <property type="entry name" value="HIS_KIN"/>
    <property type="match status" value="1"/>
</dbReference>
<comment type="caution">
    <text evidence="16">The sequence shown here is derived from an EMBL/GenBank/DDBJ whole genome shotgun (WGS) entry which is preliminary data.</text>
</comment>
<dbReference type="EC" id="2.7.13.3" evidence="2"/>
<evidence type="ECO:0000256" key="1">
    <source>
        <dbReference type="ARBA" id="ARBA00000085"/>
    </source>
</evidence>
<protein>
    <recommendedName>
        <fullName evidence="10">Sensory/regulatory protein RpfC</fullName>
        <ecNumber evidence="2">2.7.13.3</ecNumber>
    </recommendedName>
</protein>
<comment type="catalytic activity">
    <reaction evidence="1">
        <text>ATP + protein L-histidine = ADP + protein N-phospho-L-histidine.</text>
        <dbReference type="EC" id="2.7.13.3"/>
    </reaction>
</comment>
<feature type="transmembrane region" description="Helical" evidence="13">
    <location>
        <begin position="47"/>
        <end position="65"/>
    </location>
</feature>
<dbReference type="Gene3D" id="3.30.565.10">
    <property type="entry name" value="Histidine kinase-like ATPase, C-terminal domain"/>
    <property type="match status" value="1"/>
</dbReference>
<dbReference type="SUPFAM" id="SSF47384">
    <property type="entry name" value="Homodimeric domain of signal transducing histidine kinase"/>
    <property type="match status" value="1"/>
</dbReference>
<dbReference type="Gene3D" id="1.10.287.130">
    <property type="match status" value="1"/>
</dbReference>
<keyword evidence="13" id="KW-0472">Membrane</keyword>
<dbReference type="InterPro" id="IPR003594">
    <property type="entry name" value="HATPase_dom"/>
</dbReference>
<dbReference type="CDD" id="cd00082">
    <property type="entry name" value="HisKA"/>
    <property type="match status" value="1"/>
</dbReference>
<keyword evidence="13" id="KW-1133">Transmembrane helix</keyword>
<feature type="region of interest" description="Disordered" evidence="12">
    <location>
        <begin position="110"/>
        <end position="136"/>
    </location>
</feature>
<dbReference type="Proteomes" id="UP000697710">
    <property type="component" value="Unassembled WGS sequence"/>
</dbReference>
<dbReference type="GO" id="GO:0000155">
    <property type="term" value="F:phosphorelay sensor kinase activity"/>
    <property type="evidence" value="ECO:0007669"/>
    <property type="project" value="InterPro"/>
</dbReference>
<gene>
    <name evidence="16" type="ORF">KC729_06535</name>
</gene>
<dbReference type="InterPro" id="IPR036890">
    <property type="entry name" value="HATPase_C_sf"/>
</dbReference>
<dbReference type="PROSITE" id="PS50110">
    <property type="entry name" value="RESPONSE_REGULATORY"/>
    <property type="match status" value="1"/>
</dbReference>
<evidence type="ECO:0000256" key="11">
    <source>
        <dbReference type="PROSITE-ProRule" id="PRU00169"/>
    </source>
</evidence>
<dbReference type="CDD" id="cd16922">
    <property type="entry name" value="HATPase_EvgS-ArcB-TorS-like"/>
    <property type="match status" value="1"/>
</dbReference>
<dbReference type="PANTHER" id="PTHR45339">
    <property type="entry name" value="HYBRID SIGNAL TRANSDUCTION HISTIDINE KINASE J"/>
    <property type="match status" value="1"/>
</dbReference>
<dbReference type="PANTHER" id="PTHR45339:SF5">
    <property type="entry name" value="HISTIDINE KINASE"/>
    <property type="match status" value="1"/>
</dbReference>
<dbReference type="FunFam" id="3.30.565.10:FF:000010">
    <property type="entry name" value="Sensor histidine kinase RcsC"/>
    <property type="match status" value="1"/>
</dbReference>
<keyword evidence="4" id="KW-0808">Transferase</keyword>
<evidence type="ECO:0000313" key="17">
    <source>
        <dbReference type="Proteomes" id="UP000697710"/>
    </source>
</evidence>
<name>A0A956LYG8_UNCEI</name>
<dbReference type="InterPro" id="IPR011006">
    <property type="entry name" value="CheY-like_superfamily"/>
</dbReference>
<accession>A0A956LYG8</accession>
<feature type="domain" description="Response regulatory" evidence="15">
    <location>
        <begin position="559"/>
        <end position="688"/>
    </location>
</feature>
<evidence type="ECO:0000256" key="3">
    <source>
        <dbReference type="ARBA" id="ARBA00022553"/>
    </source>
</evidence>
<dbReference type="Pfam" id="PF00512">
    <property type="entry name" value="HisKA"/>
    <property type="match status" value="1"/>
</dbReference>
<dbReference type="Pfam" id="PF02518">
    <property type="entry name" value="HATPase_c"/>
    <property type="match status" value="1"/>
</dbReference>